<dbReference type="PROSITE" id="PS01187">
    <property type="entry name" value="EGF_CA"/>
    <property type="match status" value="2"/>
</dbReference>
<keyword evidence="3" id="KW-0677">Repeat</keyword>
<dbReference type="InterPro" id="IPR050751">
    <property type="entry name" value="ECM_structural_protein"/>
</dbReference>
<feature type="domain" description="HYR" evidence="7">
    <location>
        <begin position="1028"/>
        <end position="1107"/>
    </location>
</feature>
<feature type="region of interest" description="Disordered" evidence="6">
    <location>
        <begin position="1"/>
        <end position="23"/>
    </location>
</feature>
<evidence type="ECO:0000313" key="9">
    <source>
        <dbReference type="EMBL" id="KAL3396906.1"/>
    </source>
</evidence>
<evidence type="ECO:0000256" key="1">
    <source>
        <dbReference type="ARBA" id="ARBA00022536"/>
    </source>
</evidence>
<dbReference type="InterPro" id="IPR001881">
    <property type="entry name" value="EGF-like_Ca-bd_dom"/>
</dbReference>
<protein>
    <recommendedName>
        <fullName evidence="11">Sushi domain-containing protein</fullName>
    </recommendedName>
</protein>
<dbReference type="Gene3D" id="2.10.25.10">
    <property type="entry name" value="Laminin"/>
    <property type="match status" value="5"/>
</dbReference>
<keyword evidence="2" id="KW-0732">Signal</keyword>
<keyword evidence="4" id="KW-1015">Disulfide bond</keyword>
<keyword evidence="10" id="KW-1185">Reference proteome</keyword>
<dbReference type="PANTHER" id="PTHR24034:SF200">
    <property type="entry name" value="EGF-LIKE AND EMI DOMAIN-CONTAINING PROTEIN 1"/>
    <property type="match status" value="1"/>
</dbReference>
<evidence type="ECO:0000259" key="7">
    <source>
        <dbReference type="PROSITE" id="PS50825"/>
    </source>
</evidence>
<dbReference type="InterPro" id="IPR003410">
    <property type="entry name" value="HYR_dom"/>
</dbReference>
<feature type="compositionally biased region" description="Acidic residues" evidence="6">
    <location>
        <begin position="367"/>
        <end position="382"/>
    </location>
</feature>
<dbReference type="FunFam" id="2.10.25.10:FF:000119">
    <property type="entry name" value="vitamin K-dependent protein S"/>
    <property type="match status" value="1"/>
</dbReference>
<feature type="compositionally biased region" description="Basic residues" evidence="6">
    <location>
        <begin position="223"/>
        <end position="236"/>
    </location>
</feature>
<dbReference type="CDD" id="cd00054">
    <property type="entry name" value="EGF_CA"/>
    <property type="match status" value="2"/>
</dbReference>
<sequence length="1108" mass="124335">MMENTSDLVRVKEEPSDTLTNTASRPVVHEIQLNPIKLRFKKKNGATKVEILRLHGKKKAEEEKSYNTKVTRCCQNADPMRRFRDFRDSQIPKDFERQREETWDVSSLRSEGKVRATKPEADVAPASTRSQGTGGDGGGNDAGRESLKLPGDKSFELQQRLRSANASVEHPSLRQLINDRRRKKRRRGKNWPMSENSVDVKKDQRGAAKKHQQHSTGKSREERRRRRRNRKRARSRIRLEQSGGGGRAVRGRGRATRKWRDEPMARLIKLLDEQKAADEEARFLSENPLNLSSTRTVDVVGTTKITEQQQQKPRASPSNDYEIRLTTETRILEPPEPTTAHLYQAEHEFSRNLERELSAHGQMFDAREEEAQDEQEEEEEKEEQQQPRFDEQTKRTAVKASYDPERMLGYSRTDEDLPILDMENEVLQRTIKDYNAYMSSSIARAALVAKNEDSSRRDFYDQEGDNESHDEEVEVTEQEQQQDGEEVEEDEDEARGDLSCINGTFLPAPSVRYALIKYLKSSRPGHEYLEADYECEPGYVLDSSGVAGGRLLCHERRWLGRLPRCLYRGDEASCAELGCEQLCRIVAGRATCLCHEGYRLLEGGRDCRDIDECSEDAEGRGPCQDTCRNTEGGFECGCDGRPGTRLGPDNRTCQRVEPLESCGPDNAGCSHTCLASMGRVFCLCPDGFVLQDDWKTCQDVDECAVPYLQTELCRYGCINTPGSYRCAPPPPLDVVHAQMMTMTKQTSSSSSPPAPAAASPHRGDSSCLLGYRLGEDRNCLDLDECSIDNGGCQEICENTEGSYFCACEGDERVLAPDMKTCVVAERRFQELEDAAAARMRQQKQKQQRHSCSALNPVGGRGYLMCTSDLTTTTTTTTTTTGASVAALDADGEGAISGQQQQQQAIKPGTKCYLKCPLGYELHGEYELTCQADGTWDGPKHGECLRYSKPRLDCPADVKAELPPGRDEAFVTYEQPSTDLDWFRYVHSKPSWGTRLEANLKLGRHEITFYARHPVSKKQTTCTLNITVQEGQAPKVKGCPSDIQVTGKNGSAITWIEPVFTDNVKVTRVTSNESPGQTFSIGGHKVEYEASDEAGWTTKCIFTVVLRPI</sequence>
<comment type="caution">
    <text evidence="9">The sequence shown here is derived from an EMBL/GenBank/DDBJ whole genome shotgun (WGS) entry which is preliminary data.</text>
</comment>
<organism evidence="9 10">
    <name type="scientific">Trichogramma kaykai</name>
    <dbReference type="NCBI Taxonomy" id="54128"/>
    <lineage>
        <taxon>Eukaryota</taxon>
        <taxon>Metazoa</taxon>
        <taxon>Ecdysozoa</taxon>
        <taxon>Arthropoda</taxon>
        <taxon>Hexapoda</taxon>
        <taxon>Insecta</taxon>
        <taxon>Pterygota</taxon>
        <taxon>Neoptera</taxon>
        <taxon>Endopterygota</taxon>
        <taxon>Hymenoptera</taxon>
        <taxon>Apocrita</taxon>
        <taxon>Proctotrupomorpha</taxon>
        <taxon>Chalcidoidea</taxon>
        <taxon>Trichogrammatidae</taxon>
        <taxon>Trichogramma</taxon>
    </lineage>
</organism>
<dbReference type="Pfam" id="PF00084">
    <property type="entry name" value="Sushi"/>
    <property type="match status" value="1"/>
</dbReference>
<dbReference type="PROSITE" id="PS50923">
    <property type="entry name" value="SUSHI"/>
    <property type="match status" value="1"/>
</dbReference>
<evidence type="ECO:0000259" key="8">
    <source>
        <dbReference type="PROSITE" id="PS50923"/>
    </source>
</evidence>
<dbReference type="InterPro" id="IPR000436">
    <property type="entry name" value="Sushi_SCR_CCP_dom"/>
</dbReference>
<dbReference type="Gene3D" id="2.10.70.10">
    <property type="entry name" value="Complement Module, domain 1"/>
    <property type="match status" value="1"/>
</dbReference>
<dbReference type="Pfam" id="PF02494">
    <property type="entry name" value="HYR"/>
    <property type="match status" value="1"/>
</dbReference>
<dbReference type="AlphaFoldDB" id="A0ABD2WUZ8"/>
<evidence type="ECO:0000256" key="6">
    <source>
        <dbReference type="SAM" id="MobiDB-lite"/>
    </source>
</evidence>
<dbReference type="EMBL" id="JBJJXI010000068">
    <property type="protein sequence ID" value="KAL3396906.1"/>
    <property type="molecule type" value="Genomic_DNA"/>
</dbReference>
<accession>A0ABD2WUZ8</accession>
<dbReference type="SMART" id="SM00179">
    <property type="entry name" value="EGF_CA"/>
    <property type="match status" value="5"/>
</dbReference>
<dbReference type="SUPFAM" id="SSF57184">
    <property type="entry name" value="Growth factor receptor domain"/>
    <property type="match status" value="1"/>
</dbReference>
<dbReference type="Pfam" id="PF14670">
    <property type="entry name" value="FXa_inhibition"/>
    <property type="match status" value="2"/>
</dbReference>
<dbReference type="FunFam" id="2.10.25.10:FF:000037">
    <property type="entry name" value="Signal peptide, CUB domain and EGF-like domain-containing 2"/>
    <property type="match status" value="1"/>
</dbReference>
<feature type="region of interest" description="Disordered" evidence="6">
    <location>
        <begin position="97"/>
        <end position="149"/>
    </location>
</feature>
<dbReference type="InterPro" id="IPR035976">
    <property type="entry name" value="Sushi/SCR/CCP_sf"/>
</dbReference>
<feature type="region of interest" description="Disordered" evidence="6">
    <location>
        <begin position="365"/>
        <end position="402"/>
    </location>
</feature>
<gene>
    <name evidence="9" type="ORF">TKK_009274</name>
</gene>
<evidence type="ECO:0000313" key="10">
    <source>
        <dbReference type="Proteomes" id="UP001627154"/>
    </source>
</evidence>
<keyword evidence="1" id="KW-0245">EGF-like domain</keyword>
<proteinExistence type="predicted"/>
<dbReference type="InterPro" id="IPR000742">
    <property type="entry name" value="EGF"/>
</dbReference>
<dbReference type="SUPFAM" id="SSF57535">
    <property type="entry name" value="Complement control module/SCR domain"/>
    <property type="match status" value="1"/>
</dbReference>
<feature type="region of interest" description="Disordered" evidence="6">
    <location>
        <begin position="161"/>
        <end position="258"/>
    </location>
</feature>
<feature type="region of interest" description="Disordered" evidence="6">
    <location>
        <begin position="743"/>
        <end position="762"/>
    </location>
</feature>
<dbReference type="Proteomes" id="UP001627154">
    <property type="component" value="Unassembled WGS sequence"/>
</dbReference>
<dbReference type="SMART" id="SM00181">
    <property type="entry name" value="EGF"/>
    <property type="match status" value="4"/>
</dbReference>
<reference evidence="9 10" key="1">
    <citation type="journal article" date="2024" name="bioRxiv">
        <title>A reference genome for Trichogramma kaykai: A tiny desert-dwelling parasitoid wasp with competing sex-ratio distorters.</title>
        <authorList>
            <person name="Culotta J."/>
            <person name="Lindsey A.R."/>
        </authorList>
    </citation>
    <scope>NUCLEOTIDE SEQUENCE [LARGE SCALE GENOMIC DNA]</scope>
    <source>
        <strain evidence="9 10">KSX58</strain>
    </source>
</reference>
<dbReference type="InterPro" id="IPR049883">
    <property type="entry name" value="NOTCH1_EGF-like"/>
</dbReference>
<keyword evidence="5" id="KW-0768">Sushi</keyword>
<evidence type="ECO:0008006" key="11">
    <source>
        <dbReference type="Google" id="ProtNLM"/>
    </source>
</evidence>
<dbReference type="Pfam" id="PF07645">
    <property type="entry name" value="EGF_CA"/>
    <property type="match status" value="1"/>
</dbReference>
<evidence type="ECO:0000256" key="3">
    <source>
        <dbReference type="ARBA" id="ARBA00022737"/>
    </source>
</evidence>
<feature type="compositionally biased region" description="Low complexity" evidence="6">
    <location>
        <begin position="747"/>
        <end position="760"/>
    </location>
</feature>
<dbReference type="PROSITE" id="PS50825">
    <property type="entry name" value="HYR"/>
    <property type="match status" value="1"/>
</dbReference>
<feature type="compositionally biased region" description="Acidic residues" evidence="6">
    <location>
        <begin position="461"/>
        <end position="494"/>
    </location>
</feature>
<feature type="compositionally biased region" description="Basic and acidic residues" evidence="6">
    <location>
        <begin position="110"/>
        <end position="121"/>
    </location>
</feature>
<evidence type="ECO:0000256" key="5">
    <source>
        <dbReference type="PROSITE-ProRule" id="PRU00302"/>
    </source>
</evidence>
<dbReference type="SMART" id="SM00032">
    <property type="entry name" value="CCP"/>
    <property type="match status" value="2"/>
</dbReference>
<dbReference type="InterPro" id="IPR009030">
    <property type="entry name" value="Growth_fac_rcpt_cys_sf"/>
</dbReference>
<dbReference type="Pfam" id="PF12662">
    <property type="entry name" value="cEGF"/>
    <property type="match status" value="1"/>
</dbReference>
<feature type="region of interest" description="Disordered" evidence="6">
    <location>
        <begin position="452"/>
        <end position="494"/>
    </location>
</feature>
<evidence type="ECO:0000256" key="4">
    <source>
        <dbReference type="ARBA" id="ARBA00023157"/>
    </source>
</evidence>
<feature type="compositionally biased region" description="Gly residues" evidence="6">
    <location>
        <begin position="132"/>
        <end position="141"/>
    </location>
</feature>
<feature type="compositionally biased region" description="Basic and acidic residues" evidence="6">
    <location>
        <begin position="383"/>
        <end position="394"/>
    </location>
</feature>
<evidence type="ECO:0000256" key="2">
    <source>
        <dbReference type="ARBA" id="ARBA00022729"/>
    </source>
</evidence>
<dbReference type="SUPFAM" id="SSF57196">
    <property type="entry name" value="EGF/Laminin"/>
    <property type="match status" value="2"/>
</dbReference>
<dbReference type="InterPro" id="IPR026823">
    <property type="entry name" value="cEGF"/>
</dbReference>
<dbReference type="PANTHER" id="PTHR24034">
    <property type="entry name" value="EGF-LIKE DOMAIN-CONTAINING PROTEIN"/>
    <property type="match status" value="1"/>
</dbReference>
<dbReference type="InterPro" id="IPR018097">
    <property type="entry name" value="EGF_Ca-bd_CS"/>
</dbReference>
<comment type="caution">
    <text evidence="5">Lacks conserved residue(s) required for the propagation of feature annotation.</text>
</comment>
<feature type="compositionally biased region" description="Basic residues" evidence="6">
    <location>
        <begin position="180"/>
        <end position="189"/>
    </location>
</feature>
<feature type="domain" description="Sushi" evidence="8">
    <location>
        <begin position="894"/>
        <end position="945"/>
    </location>
</feature>
<dbReference type="CDD" id="cd00033">
    <property type="entry name" value="CCP"/>
    <property type="match status" value="1"/>
</dbReference>
<name>A0ABD2WUZ8_9HYME</name>